<comment type="caution">
    <text evidence="6">The sequence shown here is derived from an EMBL/GenBank/DDBJ whole genome shotgun (WGS) entry which is preliminary data.</text>
</comment>
<dbReference type="EMBL" id="MDEN01000048">
    <property type="protein sequence ID" value="OCX25619.1"/>
    <property type="molecule type" value="Genomic_DNA"/>
</dbReference>
<evidence type="ECO:0008006" key="8">
    <source>
        <dbReference type="Google" id="ProtNLM"/>
    </source>
</evidence>
<dbReference type="InterPro" id="IPR014710">
    <property type="entry name" value="RmlC-like_jellyroll"/>
</dbReference>
<evidence type="ECO:0000259" key="4">
    <source>
        <dbReference type="Pfam" id="PF02678"/>
    </source>
</evidence>
<proteinExistence type="inferred from homology"/>
<gene>
    <name evidence="6" type="ORF">BBI10_01765</name>
</gene>
<feature type="binding site" evidence="2">
    <location>
        <position position="97"/>
    </location>
    <ligand>
        <name>Fe cation</name>
        <dbReference type="ChEBI" id="CHEBI:24875"/>
    </ligand>
</feature>
<dbReference type="InterPro" id="IPR011051">
    <property type="entry name" value="RmlC_Cupin_sf"/>
</dbReference>
<evidence type="ECO:0000256" key="2">
    <source>
        <dbReference type="PIRSR" id="PIRSR006232-1"/>
    </source>
</evidence>
<evidence type="ECO:0000313" key="7">
    <source>
        <dbReference type="Proteomes" id="UP000095143"/>
    </source>
</evidence>
<dbReference type="RefSeq" id="WP_065986301.1">
    <property type="nucleotide sequence ID" value="NZ_MDEN01000048.1"/>
</dbReference>
<dbReference type="InterPro" id="IPR008778">
    <property type="entry name" value="Pirin_C_dom"/>
</dbReference>
<evidence type="ECO:0000256" key="3">
    <source>
        <dbReference type="RuleBase" id="RU003457"/>
    </source>
</evidence>
<dbReference type="OrthoDB" id="9780903at2"/>
<dbReference type="InterPro" id="IPR012093">
    <property type="entry name" value="Pirin"/>
</dbReference>
<dbReference type="PANTHER" id="PTHR13903">
    <property type="entry name" value="PIRIN-RELATED"/>
    <property type="match status" value="1"/>
</dbReference>
<dbReference type="SUPFAM" id="SSF51182">
    <property type="entry name" value="RmlC-like cupins"/>
    <property type="match status" value="1"/>
</dbReference>
<dbReference type="Pfam" id="PF05726">
    <property type="entry name" value="Pirin_C"/>
    <property type="match status" value="1"/>
</dbReference>
<feature type="binding site" evidence="2">
    <location>
        <position position="55"/>
    </location>
    <ligand>
        <name>Fe cation</name>
        <dbReference type="ChEBI" id="CHEBI:24875"/>
    </ligand>
</feature>
<accession>A0A1C2EF58</accession>
<protein>
    <recommendedName>
        <fullName evidence="8">Pirin family protein</fullName>
    </recommendedName>
</protein>
<comment type="similarity">
    <text evidence="1 3">Belongs to the pirin family.</text>
</comment>
<sequence length="290" mass="31624">MLTIIPRAEDVEGQPILRPLPAARCRSVGPFVFFDHMLETTYAPGTGMDIRQHPHIGLSTLTYLFEGEIRHKDSLGSDQHVRPGEVSWMTAGSAIAHIERTPEALHASGSRLHGLQVWLASPKSHEQGAGHYSHHPAHTLPVSDGMGIRIRLIAGEGFCLKSPVPVLSPTLYAELNMQTATTLRIPAEHEERALYVIEGELLLDAEPVQPRSLVVLDAGSEPTLCAESECHAVLIGGAPLDGPRRMNWNFVASDPALIEQATAKWADGDWPTVPGEVERIELPVGSRPKR</sequence>
<name>A0A1C2EF58_9PSED</name>
<dbReference type="GO" id="GO:0046872">
    <property type="term" value="F:metal ion binding"/>
    <property type="evidence" value="ECO:0007669"/>
    <property type="project" value="UniProtKB-KW"/>
</dbReference>
<feature type="domain" description="Pirin N-terminal" evidence="4">
    <location>
        <begin position="22"/>
        <end position="119"/>
    </location>
</feature>
<feature type="binding site" evidence="2">
    <location>
        <position position="53"/>
    </location>
    <ligand>
        <name>Fe cation</name>
        <dbReference type="ChEBI" id="CHEBI:24875"/>
    </ligand>
</feature>
<dbReference type="CDD" id="cd02909">
    <property type="entry name" value="cupin_pirin_N"/>
    <property type="match status" value="1"/>
</dbReference>
<dbReference type="AlphaFoldDB" id="A0A1C2EF58"/>
<dbReference type="Pfam" id="PF02678">
    <property type="entry name" value="Pirin"/>
    <property type="match status" value="1"/>
</dbReference>
<evidence type="ECO:0000259" key="5">
    <source>
        <dbReference type="Pfam" id="PF05726"/>
    </source>
</evidence>
<dbReference type="Gene3D" id="2.60.120.10">
    <property type="entry name" value="Jelly Rolls"/>
    <property type="match status" value="2"/>
</dbReference>
<feature type="binding site" evidence="2">
    <location>
        <position position="99"/>
    </location>
    <ligand>
        <name>Fe cation</name>
        <dbReference type="ChEBI" id="CHEBI:24875"/>
    </ligand>
</feature>
<dbReference type="CDD" id="cd02247">
    <property type="entry name" value="cupin_pirin_C"/>
    <property type="match status" value="1"/>
</dbReference>
<dbReference type="Proteomes" id="UP000095143">
    <property type="component" value="Unassembled WGS sequence"/>
</dbReference>
<feature type="domain" description="Pirin C-terminal" evidence="5">
    <location>
        <begin position="172"/>
        <end position="269"/>
    </location>
</feature>
<organism evidence="6 7">
    <name type="scientific">Pseudomonas graminis</name>
    <dbReference type="NCBI Taxonomy" id="158627"/>
    <lineage>
        <taxon>Bacteria</taxon>
        <taxon>Pseudomonadati</taxon>
        <taxon>Pseudomonadota</taxon>
        <taxon>Gammaproteobacteria</taxon>
        <taxon>Pseudomonadales</taxon>
        <taxon>Pseudomonadaceae</taxon>
        <taxon>Pseudomonas</taxon>
    </lineage>
</organism>
<keyword evidence="2" id="KW-0408">Iron</keyword>
<evidence type="ECO:0000313" key="6">
    <source>
        <dbReference type="EMBL" id="OCX25619.1"/>
    </source>
</evidence>
<dbReference type="PIRSF" id="PIRSF006232">
    <property type="entry name" value="Pirin"/>
    <property type="match status" value="1"/>
</dbReference>
<dbReference type="PANTHER" id="PTHR13903:SF8">
    <property type="entry name" value="PIRIN"/>
    <property type="match status" value="1"/>
</dbReference>
<comment type="cofactor">
    <cofactor evidence="2">
        <name>Fe cation</name>
        <dbReference type="ChEBI" id="CHEBI:24875"/>
    </cofactor>
    <text evidence="2">Binds 1 Fe cation per subunit.</text>
</comment>
<dbReference type="InterPro" id="IPR003829">
    <property type="entry name" value="Pirin_N_dom"/>
</dbReference>
<keyword evidence="2" id="KW-0479">Metal-binding</keyword>
<reference evidence="6 7" key="1">
    <citation type="submission" date="2016-08" db="EMBL/GenBank/DDBJ databases">
        <title>Whole genome sequence of Pseudomonas graminis strain UASWS1507, a potential biological control agent for agriculture.</title>
        <authorList>
            <person name="Crovadore J."/>
            <person name="Calmin G."/>
            <person name="Chablais R."/>
            <person name="Cochard B."/>
            <person name="Lefort F."/>
        </authorList>
    </citation>
    <scope>NUCLEOTIDE SEQUENCE [LARGE SCALE GENOMIC DNA]</scope>
    <source>
        <strain evidence="6 7">UASWS1507</strain>
    </source>
</reference>
<evidence type="ECO:0000256" key="1">
    <source>
        <dbReference type="ARBA" id="ARBA00008416"/>
    </source>
</evidence>